<feature type="transmembrane region" description="Helical" evidence="6">
    <location>
        <begin position="272"/>
        <end position="297"/>
    </location>
</feature>
<keyword evidence="5 6" id="KW-0472">Membrane</keyword>
<evidence type="ECO:0000256" key="1">
    <source>
        <dbReference type="ARBA" id="ARBA00004651"/>
    </source>
</evidence>
<dbReference type="InterPro" id="IPR022791">
    <property type="entry name" value="L-PG_synthase/AglD"/>
</dbReference>
<keyword evidence="8" id="KW-1185">Reference proteome</keyword>
<keyword evidence="3 6" id="KW-0812">Transmembrane</keyword>
<organism evidence="7 8">
    <name type="scientific">Angustibacter luteus</name>
    <dbReference type="NCBI Taxonomy" id="658456"/>
    <lineage>
        <taxon>Bacteria</taxon>
        <taxon>Bacillati</taxon>
        <taxon>Actinomycetota</taxon>
        <taxon>Actinomycetes</taxon>
        <taxon>Kineosporiales</taxon>
        <taxon>Kineosporiaceae</taxon>
    </lineage>
</organism>
<protein>
    <submittedName>
        <fullName evidence="7">Lysylphosphatidylglycerol synthase domain-containing protein</fullName>
    </submittedName>
</protein>
<evidence type="ECO:0000313" key="7">
    <source>
        <dbReference type="EMBL" id="MFC6008218.1"/>
    </source>
</evidence>
<feature type="transmembrane region" description="Helical" evidence="6">
    <location>
        <begin position="117"/>
        <end position="139"/>
    </location>
</feature>
<feature type="transmembrane region" description="Helical" evidence="6">
    <location>
        <begin position="6"/>
        <end position="30"/>
    </location>
</feature>
<feature type="transmembrane region" description="Helical" evidence="6">
    <location>
        <begin position="42"/>
        <end position="66"/>
    </location>
</feature>
<proteinExistence type="predicted"/>
<evidence type="ECO:0000256" key="4">
    <source>
        <dbReference type="ARBA" id="ARBA00022989"/>
    </source>
</evidence>
<feature type="transmembrane region" description="Helical" evidence="6">
    <location>
        <begin position="232"/>
        <end position="252"/>
    </location>
</feature>
<feature type="transmembrane region" description="Helical" evidence="6">
    <location>
        <begin position="194"/>
        <end position="220"/>
    </location>
</feature>
<reference evidence="8" key="1">
    <citation type="journal article" date="2019" name="Int. J. Syst. Evol. Microbiol.">
        <title>The Global Catalogue of Microorganisms (GCM) 10K type strain sequencing project: providing services to taxonomists for standard genome sequencing and annotation.</title>
        <authorList>
            <consortium name="The Broad Institute Genomics Platform"/>
            <consortium name="The Broad Institute Genome Sequencing Center for Infectious Disease"/>
            <person name="Wu L."/>
            <person name="Ma J."/>
        </authorList>
    </citation>
    <scope>NUCLEOTIDE SEQUENCE [LARGE SCALE GENOMIC DNA]</scope>
    <source>
        <strain evidence="8">KACC 14249</strain>
    </source>
</reference>
<evidence type="ECO:0000256" key="5">
    <source>
        <dbReference type="ARBA" id="ARBA00023136"/>
    </source>
</evidence>
<comment type="subcellular location">
    <subcellularLocation>
        <location evidence="1">Cell membrane</location>
        <topology evidence="1">Multi-pass membrane protein</topology>
    </subcellularLocation>
</comment>
<dbReference type="Pfam" id="PF03706">
    <property type="entry name" value="LPG_synthase_TM"/>
    <property type="match status" value="1"/>
</dbReference>
<dbReference type="EMBL" id="JBHSRD010000004">
    <property type="protein sequence ID" value="MFC6008218.1"/>
    <property type="molecule type" value="Genomic_DNA"/>
</dbReference>
<dbReference type="Proteomes" id="UP001596189">
    <property type="component" value="Unassembled WGS sequence"/>
</dbReference>
<comment type="caution">
    <text evidence="7">The sequence shown here is derived from an EMBL/GenBank/DDBJ whole genome shotgun (WGS) entry which is preliminary data.</text>
</comment>
<dbReference type="RefSeq" id="WP_345715089.1">
    <property type="nucleotide sequence ID" value="NZ_BAABFP010000002.1"/>
</dbReference>
<name>A0ABW1JHK2_9ACTN</name>
<evidence type="ECO:0000256" key="2">
    <source>
        <dbReference type="ARBA" id="ARBA00022475"/>
    </source>
</evidence>
<sequence>MTRGRWLVVVRVVVGLLVLAAVVVAVVRNWDAVSADIARVSAGALALSSALALLSLVFTLIGWRALMADLGSPLPLGPASGVLFIGQLGKYVPGSVWTVVVQAEVASALGVPRQRTAVAGLLSVVLSALAGLGIGIIALPALLSSGGDSSYLLVLLVVPLGLAVLHPRVLNAIIARVLRRFRRPELEHPLSGKAITVTMAAFLAAWLCLGLHVFTLVVDLGGSPGQSIVPAVFGYALAAAIGMVVVLLPAGIGLREAVLVLLLTGPLNKSAAGAVVLLSRFIITGSDVVAAAVGWLYDRSHHLMKARRDAAAGDQPPPPAP</sequence>
<evidence type="ECO:0000256" key="3">
    <source>
        <dbReference type="ARBA" id="ARBA00022692"/>
    </source>
</evidence>
<keyword evidence="2" id="KW-1003">Cell membrane</keyword>
<feature type="transmembrane region" description="Helical" evidence="6">
    <location>
        <begin position="151"/>
        <end position="174"/>
    </location>
</feature>
<evidence type="ECO:0000256" key="6">
    <source>
        <dbReference type="SAM" id="Phobius"/>
    </source>
</evidence>
<accession>A0ABW1JHK2</accession>
<keyword evidence="4 6" id="KW-1133">Transmembrane helix</keyword>
<gene>
    <name evidence="7" type="ORF">ACFQDO_13865</name>
</gene>
<evidence type="ECO:0000313" key="8">
    <source>
        <dbReference type="Proteomes" id="UP001596189"/>
    </source>
</evidence>